<dbReference type="EMBL" id="MU863643">
    <property type="protein sequence ID" value="KAK4100151.1"/>
    <property type="molecule type" value="Genomic_DNA"/>
</dbReference>
<evidence type="ECO:0000259" key="6">
    <source>
        <dbReference type="Pfam" id="PF01494"/>
    </source>
</evidence>
<feature type="domain" description="Phenol hydroxylase-like C-terminal dimerisation" evidence="7">
    <location>
        <begin position="496"/>
        <end position="553"/>
    </location>
</feature>
<evidence type="ECO:0000313" key="9">
    <source>
        <dbReference type="Proteomes" id="UP001305647"/>
    </source>
</evidence>
<keyword evidence="4" id="KW-0274">FAD</keyword>
<dbReference type="Pfam" id="PF07976">
    <property type="entry name" value="Phe_hydrox_dim"/>
    <property type="match status" value="1"/>
</dbReference>
<evidence type="ECO:0000256" key="3">
    <source>
        <dbReference type="ARBA" id="ARBA00022630"/>
    </source>
</evidence>
<dbReference type="SUPFAM" id="SSF51905">
    <property type="entry name" value="FAD/NAD(P)-binding domain"/>
    <property type="match status" value="1"/>
</dbReference>
<organism evidence="8 9">
    <name type="scientific">Parathielavia hyrcaniae</name>
    <dbReference type="NCBI Taxonomy" id="113614"/>
    <lineage>
        <taxon>Eukaryota</taxon>
        <taxon>Fungi</taxon>
        <taxon>Dikarya</taxon>
        <taxon>Ascomycota</taxon>
        <taxon>Pezizomycotina</taxon>
        <taxon>Sordariomycetes</taxon>
        <taxon>Sordariomycetidae</taxon>
        <taxon>Sordariales</taxon>
        <taxon>Chaetomiaceae</taxon>
        <taxon>Parathielavia</taxon>
    </lineage>
</organism>
<evidence type="ECO:0000256" key="1">
    <source>
        <dbReference type="ARBA" id="ARBA00001974"/>
    </source>
</evidence>
<dbReference type="PANTHER" id="PTHR43004:SF19">
    <property type="entry name" value="BINDING MONOOXYGENASE, PUTATIVE (JCVI)-RELATED"/>
    <property type="match status" value="1"/>
</dbReference>
<comment type="similarity">
    <text evidence="2">Belongs to the PheA/TfdB FAD monooxygenase family.</text>
</comment>
<dbReference type="GO" id="GO:0016709">
    <property type="term" value="F:oxidoreductase activity, acting on paired donors, with incorporation or reduction of molecular oxygen, NAD(P)H as one donor, and incorporation of one atom of oxygen"/>
    <property type="evidence" value="ECO:0007669"/>
    <property type="project" value="UniProtKB-ARBA"/>
</dbReference>
<dbReference type="InterPro" id="IPR036249">
    <property type="entry name" value="Thioredoxin-like_sf"/>
</dbReference>
<dbReference type="Pfam" id="PF01494">
    <property type="entry name" value="FAD_binding_3"/>
    <property type="match status" value="1"/>
</dbReference>
<protein>
    <recommendedName>
        <fullName evidence="10">FAD-binding domain-containing protein</fullName>
    </recommendedName>
</protein>
<dbReference type="SUPFAM" id="SSF52833">
    <property type="entry name" value="Thioredoxin-like"/>
    <property type="match status" value="1"/>
</dbReference>
<accession>A0AAN6T0V5</accession>
<evidence type="ECO:0000256" key="5">
    <source>
        <dbReference type="ARBA" id="ARBA00023002"/>
    </source>
</evidence>
<comment type="cofactor">
    <cofactor evidence="1">
        <name>FAD</name>
        <dbReference type="ChEBI" id="CHEBI:57692"/>
    </cofactor>
</comment>
<keyword evidence="9" id="KW-1185">Reference proteome</keyword>
<evidence type="ECO:0000256" key="4">
    <source>
        <dbReference type="ARBA" id="ARBA00022827"/>
    </source>
</evidence>
<proteinExistence type="inferred from homology"/>
<reference evidence="8" key="2">
    <citation type="submission" date="2023-05" db="EMBL/GenBank/DDBJ databases">
        <authorList>
            <consortium name="Lawrence Berkeley National Laboratory"/>
            <person name="Steindorff A."/>
            <person name="Hensen N."/>
            <person name="Bonometti L."/>
            <person name="Westerberg I."/>
            <person name="Brannstrom I.O."/>
            <person name="Guillou S."/>
            <person name="Cros-Aarteil S."/>
            <person name="Calhoun S."/>
            <person name="Haridas S."/>
            <person name="Kuo A."/>
            <person name="Mondo S."/>
            <person name="Pangilinan J."/>
            <person name="Riley R."/>
            <person name="Labutti K."/>
            <person name="Andreopoulos B."/>
            <person name="Lipzen A."/>
            <person name="Chen C."/>
            <person name="Yanf M."/>
            <person name="Daum C."/>
            <person name="Ng V."/>
            <person name="Clum A."/>
            <person name="Ohm R."/>
            <person name="Martin F."/>
            <person name="Silar P."/>
            <person name="Natvig D."/>
            <person name="Lalanne C."/>
            <person name="Gautier V."/>
            <person name="Ament-Velasquez S.L."/>
            <person name="Kruys A."/>
            <person name="Hutchinson M.I."/>
            <person name="Powell A.J."/>
            <person name="Barry K."/>
            <person name="Miller A.N."/>
            <person name="Grigoriev I.V."/>
            <person name="Debuchy R."/>
            <person name="Gladieux P."/>
            <person name="Thoren M.H."/>
            <person name="Johannesson H."/>
        </authorList>
    </citation>
    <scope>NUCLEOTIDE SEQUENCE</scope>
    <source>
        <strain evidence="8">CBS 757.83</strain>
    </source>
</reference>
<dbReference type="GO" id="GO:0071949">
    <property type="term" value="F:FAD binding"/>
    <property type="evidence" value="ECO:0007669"/>
    <property type="project" value="InterPro"/>
</dbReference>
<dbReference type="Gene3D" id="3.30.70.2450">
    <property type="match status" value="1"/>
</dbReference>
<dbReference type="PANTHER" id="PTHR43004">
    <property type="entry name" value="TRK SYSTEM POTASSIUM UPTAKE PROTEIN"/>
    <property type="match status" value="1"/>
</dbReference>
<dbReference type="Gene3D" id="3.50.50.60">
    <property type="entry name" value="FAD/NAD(P)-binding domain"/>
    <property type="match status" value="1"/>
</dbReference>
<dbReference type="InterPro" id="IPR002938">
    <property type="entry name" value="FAD-bd"/>
</dbReference>
<dbReference type="Gene3D" id="3.40.30.120">
    <property type="match status" value="1"/>
</dbReference>
<dbReference type="Proteomes" id="UP001305647">
    <property type="component" value="Unassembled WGS sequence"/>
</dbReference>
<dbReference type="InterPro" id="IPR036188">
    <property type="entry name" value="FAD/NAD-bd_sf"/>
</dbReference>
<dbReference type="PRINTS" id="PR00420">
    <property type="entry name" value="RNGMNOXGNASE"/>
</dbReference>
<name>A0AAN6T0V5_9PEZI</name>
<keyword evidence="5" id="KW-0560">Oxidoreductase</keyword>
<evidence type="ECO:0000256" key="2">
    <source>
        <dbReference type="ARBA" id="ARBA00007801"/>
    </source>
</evidence>
<feature type="domain" description="FAD-binding" evidence="6">
    <location>
        <begin position="6"/>
        <end position="352"/>
    </location>
</feature>
<reference evidence="8" key="1">
    <citation type="journal article" date="2023" name="Mol. Phylogenet. Evol.">
        <title>Genome-scale phylogeny and comparative genomics of the fungal order Sordariales.</title>
        <authorList>
            <person name="Hensen N."/>
            <person name="Bonometti L."/>
            <person name="Westerberg I."/>
            <person name="Brannstrom I.O."/>
            <person name="Guillou S."/>
            <person name="Cros-Aarteil S."/>
            <person name="Calhoun S."/>
            <person name="Haridas S."/>
            <person name="Kuo A."/>
            <person name="Mondo S."/>
            <person name="Pangilinan J."/>
            <person name="Riley R."/>
            <person name="LaButti K."/>
            <person name="Andreopoulos B."/>
            <person name="Lipzen A."/>
            <person name="Chen C."/>
            <person name="Yan M."/>
            <person name="Daum C."/>
            <person name="Ng V."/>
            <person name="Clum A."/>
            <person name="Steindorff A."/>
            <person name="Ohm R.A."/>
            <person name="Martin F."/>
            <person name="Silar P."/>
            <person name="Natvig D.O."/>
            <person name="Lalanne C."/>
            <person name="Gautier V."/>
            <person name="Ament-Velasquez S.L."/>
            <person name="Kruys A."/>
            <person name="Hutchinson M.I."/>
            <person name="Powell A.J."/>
            <person name="Barry K."/>
            <person name="Miller A.N."/>
            <person name="Grigoriev I.V."/>
            <person name="Debuchy R."/>
            <person name="Gladieux P."/>
            <person name="Hiltunen Thoren M."/>
            <person name="Johannesson H."/>
        </authorList>
    </citation>
    <scope>NUCLEOTIDE SEQUENCE</scope>
    <source>
        <strain evidence="8">CBS 757.83</strain>
    </source>
</reference>
<gene>
    <name evidence="8" type="ORF">N658DRAFT_140406</name>
</gene>
<evidence type="ECO:0000313" key="8">
    <source>
        <dbReference type="EMBL" id="KAK4100151.1"/>
    </source>
</evidence>
<dbReference type="AlphaFoldDB" id="A0AAN6T0V5"/>
<dbReference type="InterPro" id="IPR012941">
    <property type="entry name" value="Phe_hydrox_C_dim_dom"/>
</dbReference>
<sequence>MTHDPDVLIVGAGPVGTSLALELALHRVSFRIIDREPVRSNKSKALIVQPRTLELLNRHGAADAMVSRGRHLRGGEVYINKQLASTLTLDDLGTTDTEFSLPLNVSQSETERFLDECLSKYGLSVERPVTATSITQDDSGVTTVVTLPDGTSETIRSKYIVGCDGAHSAVRHASERMAFPGAPYPQSFVLCDVHLRDTNLTLDHLTLHLDNKGICATLPLSNELVRVIASHTRMASGDDDEPTLDHLQAYFTSMTPPGSGTLQDSVWLTRFRLHHRCVNQYRDGRLFVAGDAAHIHSPAGGQGMNAGIQDAINLGWKLAHALQSPQLEPSAADALLDTYNLERRPVGLTLLRGTDRIFSFFSAPTPWFVPVRDFFVRHVLPRANRSRSRRKQMFHFISQFGVTYRGTSRIVGEASGGWFGWRATKVRGGDRLLDGKIVNGAGRETSLQRVCKGAPHHLLLFAGEVGEEEAETAAQRVASACKAELSLHYIARGDRIVPADEWYSDPDGSLHDKFGFGTKPGYLLVRPDGYIAHIGPLAKLHQLLSFLESYLVSPLVIPARFPLSIISPAVWAVAGAYLLAQLPRLIAQRA</sequence>
<dbReference type="InterPro" id="IPR050641">
    <property type="entry name" value="RIFMO-like"/>
</dbReference>
<evidence type="ECO:0008006" key="10">
    <source>
        <dbReference type="Google" id="ProtNLM"/>
    </source>
</evidence>
<evidence type="ECO:0000259" key="7">
    <source>
        <dbReference type="Pfam" id="PF07976"/>
    </source>
</evidence>
<comment type="caution">
    <text evidence="8">The sequence shown here is derived from an EMBL/GenBank/DDBJ whole genome shotgun (WGS) entry which is preliminary data.</text>
</comment>
<keyword evidence="3" id="KW-0285">Flavoprotein</keyword>